<keyword evidence="3" id="KW-0813">Transport</keyword>
<feature type="compositionally biased region" description="Polar residues" evidence="8">
    <location>
        <begin position="424"/>
        <end position="434"/>
    </location>
</feature>
<feature type="transmembrane region" description="Helical" evidence="9">
    <location>
        <begin position="38"/>
        <end position="58"/>
    </location>
</feature>
<dbReference type="InterPro" id="IPR004761">
    <property type="entry name" value="Spore_GerAB"/>
</dbReference>
<dbReference type="Pfam" id="PF03845">
    <property type="entry name" value="Spore_permease"/>
    <property type="match status" value="1"/>
</dbReference>
<reference evidence="10" key="1">
    <citation type="submission" date="2020-10" db="EMBL/GenBank/DDBJ databases">
        <authorList>
            <person name="Kadnikov V."/>
            <person name="Beletsky A.V."/>
            <person name="Mardanov A.V."/>
            <person name="Karnachuk O.V."/>
            <person name="Ravin N.V."/>
        </authorList>
    </citation>
    <scope>NUCLEOTIDE SEQUENCE</scope>
    <source>
        <strain evidence="10">Bu02</strain>
    </source>
</reference>
<proteinExistence type="inferred from homology"/>
<evidence type="ECO:0000256" key="9">
    <source>
        <dbReference type="SAM" id="Phobius"/>
    </source>
</evidence>
<keyword evidence="7 9" id="KW-0472">Membrane</keyword>
<keyword evidence="4" id="KW-0309">Germination</keyword>
<name>A0AAT9LEM4_9FIRM</name>
<comment type="similarity">
    <text evidence="2">Belongs to the amino acid-polyamine-organocation (APC) superfamily. Spore germination protein (SGP) (TC 2.A.3.9) family.</text>
</comment>
<evidence type="ECO:0000313" key="10">
    <source>
        <dbReference type="EMBL" id="QUL98583.1"/>
    </source>
</evidence>
<feature type="transmembrane region" description="Helical" evidence="9">
    <location>
        <begin position="64"/>
        <end position="87"/>
    </location>
</feature>
<evidence type="ECO:0000256" key="8">
    <source>
        <dbReference type="SAM" id="MobiDB-lite"/>
    </source>
</evidence>
<feature type="transmembrane region" description="Helical" evidence="9">
    <location>
        <begin position="147"/>
        <end position="164"/>
    </location>
</feature>
<feature type="transmembrane region" description="Helical" evidence="9">
    <location>
        <begin position="213"/>
        <end position="232"/>
    </location>
</feature>
<evidence type="ECO:0000256" key="3">
    <source>
        <dbReference type="ARBA" id="ARBA00022448"/>
    </source>
</evidence>
<comment type="subcellular location">
    <subcellularLocation>
        <location evidence="1">Membrane</location>
        <topology evidence="1">Multi-pass membrane protein</topology>
    </subcellularLocation>
</comment>
<protein>
    <submittedName>
        <fullName evidence="10">GerAB/ArcD/ProY family transporter</fullName>
    </submittedName>
</protein>
<evidence type="ECO:0000256" key="7">
    <source>
        <dbReference type="ARBA" id="ARBA00023136"/>
    </source>
</evidence>
<dbReference type="AlphaFoldDB" id="A0AAT9LEM4"/>
<accession>A0AAT9LEM4</accession>
<organism evidence="10">
    <name type="scientific">Candidatus Fermentithermobacillus carboniphilus</name>
    <dbReference type="NCBI Taxonomy" id="3085328"/>
    <lineage>
        <taxon>Bacteria</taxon>
        <taxon>Bacillati</taxon>
        <taxon>Bacillota</taxon>
        <taxon>Candidatus Fermentithermobacillia</taxon>
        <taxon>Candidatus Fermentithermobacillales</taxon>
        <taxon>Candidatus Fermentithermobacillaceae</taxon>
        <taxon>Candidatus Fermentithermobacillus</taxon>
    </lineage>
</organism>
<evidence type="ECO:0000256" key="6">
    <source>
        <dbReference type="ARBA" id="ARBA00022989"/>
    </source>
</evidence>
<feature type="transmembrane region" description="Helical" evidence="9">
    <location>
        <begin position="171"/>
        <end position="193"/>
    </location>
</feature>
<reference evidence="10" key="2">
    <citation type="journal article" date="2023" name="Biology">
        <title>Prokaryotic Life Associated with Coal-Fire Gas Vents Revealed by Metagenomics.</title>
        <authorList>
            <person name="Kadnikov V.V."/>
            <person name="Mardanov A.V."/>
            <person name="Beletsky A.V."/>
            <person name="Karnachuk O.V."/>
            <person name="Ravin N.V."/>
        </authorList>
    </citation>
    <scope>NUCLEOTIDE SEQUENCE</scope>
    <source>
        <strain evidence="10">Bu02</strain>
    </source>
</reference>
<evidence type="ECO:0000256" key="5">
    <source>
        <dbReference type="ARBA" id="ARBA00022692"/>
    </source>
</evidence>
<keyword evidence="6 9" id="KW-1133">Transmembrane helix</keyword>
<dbReference type="KEGG" id="fcz:IMF26_00315"/>
<dbReference type="GO" id="GO:0009847">
    <property type="term" value="P:spore germination"/>
    <property type="evidence" value="ECO:0007669"/>
    <property type="project" value="InterPro"/>
</dbReference>
<dbReference type="PANTHER" id="PTHR34975:SF2">
    <property type="entry name" value="SPORE GERMINATION PROTEIN A2"/>
    <property type="match status" value="1"/>
</dbReference>
<evidence type="ECO:0000256" key="4">
    <source>
        <dbReference type="ARBA" id="ARBA00022544"/>
    </source>
</evidence>
<evidence type="ECO:0000256" key="2">
    <source>
        <dbReference type="ARBA" id="ARBA00007998"/>
    </source>
</evidence>
<keyword evidence="5 9" id="KW-0812">Transmembrane</keyword>
<feature type="transmembrane region" description="Helical" evidence="9">
    <location>
        <begin position="107"/>
        <end position="127"/>
    </location>
</feature>
<feature type="region of interest" description="Disordered" evidence="8">
    <location>
        <begin position="399"/>
        <end position="454"/>
    </location>
</feature>
<feature type="compositionally biased region" description="Basic and acidic residues" evidence="8">
    <location>
        <begin position="399"/>
        <end position="422"/>
    </location>
</feature>
<dbReference type="EMBL" id="CP062796">
    <property type="protein sequence ID" value="QUL98583.1"/>
    <property type="molecule type" value="Genomic_DNA"/>
</dbReference>
<feature type="transmembrane region" description="Helical" evidence="9">
    <location>
        <begin position="244"/>
        <end position="267"/>
    </location>
</feature>
<gene>
    <name evidence="10" type="ORF">IMF26_00315</name>
</gene>
<dbReference type="PANTHER" id="PTHR34975">
    <property type="entry name" value="SPORE GERMINATION PROTEIN A2"/>
    <property type="match status" value="1"/>
</dbReference>
<dbReference type="GO" id="GO:0016020">
    <property type="term" value="C:membrane"/>
    <property type="evidence" value="ECO:0007669"/>
    <property type="project" value="UniProtKB-SubCell"/>
</dbReference>
<feature type="transmembrane region" description="Helical" evidence="9">
    <location>
        <begin position="295"/>
        <end position="320"/>
    </location>
</feature>
<sequence length="454" mass="49070">MTPRLSGSKGTRARAAKAGPSAYELDVIKLGHVDSRQLTLMILYLLATKIFLMFPSFVTLRAGTAAWISVLISASIAAFGLWGWLLWTRSTGNLGIIPSLRLTLGRVLGDIAGLFLAVYFILTTSLSVRTFSGGAIIGLLQEFPLEILIGIVIVAAMYAAWLGLEAVGRAATFFFPLIVVSILLVALGAYRLFDIRHLYPLLGLGTGVVLKEGLTHTGLFASLSAVAVLKSYVREPRDLGRSSFKGLCLATVFMVASVIVVASMFPYPENTRQVIPLGIVARAVYLGRFLQRIEALFTFTWFFASAVHASVSYMMTLVLLSQLMNTHTYRPIVPAVASLTFGIAANPGSILEAGRLLDSVHVTAGNIEVALGWLLFLIGKLGNVSDKAARVSRQLDRLKEDPSYSEDYTRAKSVDLQRRESDTETPNQRTQVNAETGEGPKGINEGNRGGGPSN</sequence>
<evidence type="ECO:0000256" key="1">
    <source>
        <dbReference type="ARBA" id="ARBA00004141"/>
    </source>
</evidence>